<dbReference type="PANTHER" id="PTHR21500:SF0">
    <property type="entry name" value="TUBULIN-SPECIFIC CHAPERONE A"/>
    <property type="match status" value="1"/>
</dbReference>
<keyword evidence="3" id="KW-0493">Microtubule</keyword>
<comment type="subcellular location">
    <subcellularLocation>
        <location evidence="3">Cytoplasm</location>
        <location evidence="3">Cytoskeleton</location>
    </subcellularLocation>
</comment>
<reference evidence="5" key="1">
    <citation type="submission" date="2013-05" db="EMBL/GenBank/DDBJ databases">
        <title>Draft genome sequences of six wheat associated Fusarium spp. isolates.</title>
        <authorList>
            <person name="Moolhuijzen P.M."/>
            <person name="Manners J.M."/>
            <person name="Wilcox S."/>
            <person name="Bellgard M.I."/>
            <person name="Gardiner D.M."/>
        </authorList>
    </citation>
    <scope>NUCLEOTIDE SEQUENCE</scope>
    <source>
        <strain evidence="5">CS3069</strain>
    </source>
</reference>
<dbReference type="Pfam" id="PF02970">
    <property type="entry name" value="TBCA"/>
    <property type="match status" value="1"/>
</dbReference>
<dbReference type="EMBL" id="CBMI010000032">
    <property type="protein sequence ID" value="CEG03993.1"/>
    <property type="molecule type" value="Genomic_DNA"/>
</dbReference>
<dbReference type="GO" id="GO:0007021">
    <property type="term" value="P:tubulin complex assembly"/>
    <property type="evidence" value="ECO:0007669"/>
    <property type="project" value="UniProtKB-UniRule"/>
</dbReference>
<dbReference type="GO" id="GO:0007023">
    <property type="term" value="P:post-chaperonin tubulin folding pathway"/>
    <property type="evidence" value="ECO:0007669"/>
    <property type="project" value="UniProtKB-UniRule"/>
</dbReference>
<dbReference type="PANTHER" id="PTHR21500">
    <property type="entry name" value="TUBULIN-SPECIFIC CHAPERONE A"/>
    <property type="match status" value="1"/>
</dbReference>
<keyword evidence="3" id="KW-0206">Cytoskeleton</keyword>
<evidence type="ECO:0000313" key="5">
    <source>
        <dbReference type="EMBL" id="CEG03993.1"/>
    </source>
</evidence>
<dbReference type="InterPro" id="IPR004226">
    <property type="entry name" value="TBCA"/>
</dbReference>
<keyword evidence="4" id="KW-0175">Coiled coil</keyword>
<gene>
    <name evidence="5" type="ORF">BN850_0001660</name>
</gene>
<dbReference type="AlphaFoldDB" id="A0A090MA39"/>
<accession>A0A090MA39</accession>
<comment type="subunit">
    <text evidence="3">Supercomplex made of cofactors A to E. Cofactors A and D function by capturing and stabilizing tubulin in a quasi-native conformation. Cofactor E binds to the cofactor D-tubulin complex; interaction with cofactor C then causes the release of tubulin polypeptides that are committed to the native state.</text>
</comment>
<evidence type="ECO:0000256" key="2">
    <source>
        <dbReference type="ARBA" id="ARBA00023186"/>
    </source>
</evidence>
<evidence type="ECO:0000256" key="4">
    <source>
        <dbReference type="SAM" id="Coils"/>
    </source>
</evidence>
<keyword evidence="2 3" id="KW-0143">Chaperone</keyword>
<evidence type="ECO:0000256" key="1">
    <source>
        <dbReference type="ARBA" id="ARBA00006806"/>
    </source>
</evidence>
<dbReference type="GO" id="GO:0005874">
    <property type="term" value="C:microtubule"/>
    <property type="evidence" value="ECO:0007669"/>
    <property type="project" value="UniProtKB-KW"/>
</dbReference>
<proteinExistence type="inferred from homology"/>
<evidence type="ECO:0000256" key="3">
    <source>
        <dbReference type="RuleBase" id="RU364030"/>
    </source>
</evidence>
<dbReference type="InterPro" id="IPR036126">
    <property type="entry name" value="TBCA_sf"/>
</dbReference>
<dbReference type="GO" id="GO:0005829">
    <property type="term" value="C:cytosol"/>
    <property type="evidence" value="ECO:0007669"/>
    <property type="project" value="TreeGrafter"/>
</dbReference>
<feature type="coiled-coil region" evidence="4">
    <location>
        <begin position="14"/>
        <end position="41"/>
    </location>
</feature>
<dbReference type="GO" id="GO:0048487">
    <property type="term" value="F:beta-tubulin binding"/>
    <property type="evidence" value="ECO:0007669"/>
    <property type="project" value="InterPro"/>
</dbReference>
<name>A0A090MA39_9HYPO</name>
<keyword evidence="3" id="KW-0963">Cytoplasm</keyword>
<dbReference type="Gene3D" id="1.20.58.90">
    <property type="match status" value="1"/>
</dbReference>
<organism evidence="5">
    <name type="scientific">Fusarium clavum</name>
    <dbReference type="NCBI Taxonomy" id="2594811"/>
    <lineage>
        <taxon>Eukaryota</taxon>
        <taxon>Fungi</taxon>
        <taxon>Dikarya</taxon>
        <taxon>Ascomycota</taxon>
        <taxon>Pezizomycotina</taxon>
        <taxon>Sordariomycetes</taxon>
        <taxon>Hypocreomycetidae</taxon>
        <taxon>Hypocreales</taxon>
        <taxon>Nectriaceae</taxon>
        <taxon>Fusarium</taxon>
        <taxon>Fusarium incarnatum-equiseti species complex</taxon>
    </lineage>
</organism>
<dbReference type="SUPFAM" id="SSF46988">
    <property type="entry name" value="Tubulin chaperone cofactor A"/>
    <property type="match status" value="1"/>
</dbReference>
<comment type="caution">
    <text evidence="5">The sequence shown here is derived from an EMBL/GenBank/DDBJ whole genome shotgun (WGS) entry which is preliminary data.</text>
</comment>
<comment type="similarity">
    <text evidence="1 3">Belongs to the TBCA family.</text>
</comment>
<protein>
    <recommendedName>
        <fullName evidence="3">Tubulin-specific chaperone A</fullName>
    </recommendedName>
</protein>
<sequence>MPPPSQLAIATSSVNRLLKEEASYHKELEQEEAKVQVLKEKIDSGAGDDDGNASFMLKQQQTALEQTKAVFGPLREKIAVAIEKLEEQLAVSDQLNVPEEQVQQAKETLAKAKAIQTDA</sequence>